<protein>
    <submittedName>
        <fullName evidence="2">Uncharacterized protein</fullName>
    </submittedName>
</protein>
<organism evidence="2 3">
    <name type="scientific">Prorocentrum cordatum</name>
    <dbReference type="NCBI Taxonomy" id="2364126"/>
    <lineage>
        <taxon>Eukaryota</taxon>
        <taxon>Sar</taxon>
        <taxon>Alveolata</taxon>
        <taxon>Dinophyceae</taxon>
        <taxon>Prorocentrales</taxon>
        <taxon>Prorocentraceae</taxon>
        <taxon>Prorocentrum</taxon>
    </lineage>
</organism>
<feature type="region of interest" description="Disordered" evidence="1">
    <location>
        <begin position="1"/>
        <end position="43"/>
    </location>
</feature>
<dbReference type="EMBL" id="CAUYUJ010020738">
    <property type="protein sequence ID" value="CAK0900204.1"/>
    <property type="molecule type" value="Genomic_DNA"/>
</dbReference>
<comment type="caution">
    <text evidence="2">The sequence shown here is derived from an EMBL/GenBank/DDBJ whole genome shotgun (WGS) entry which is preliminary data.</text>
</comment>
<evidence type="ECO:0000313" key="3">
    <source>
        <dbReference type="Proteomes" id="UP001189429"/>
    </source>
</evidence>
<feature type="non-terminal residue" evidence="2">
    <location>
        <position position="1"/>
    </location>
</feature>
<keyword evidence="3" id="KW-1185">Reference proteome</keyword>
<reference evidence="2" key="1">
    <citation type="submission" date="2023-10" db="EMBL/GenBank/DDBJ databases">
        <authorList>
            <person name="Chen Y."/>
            <person name="Shah S."/>
            <person name="Dougan E. K."/>
            <person name="Thang M."/>
            <person name="Chan C."/>
        </authorList>
    </citation>
    <scope>NUCLEOTIDE SEQUENCE [LARGE SCALE GENOMIC DNA]</scope>
</reference>
<feature type="non-terminal residue" evidence="2">
    <location>
        <position position="143"/>
    </location>
</feature>
<name>A0ABN9XKH5_9DINO</name>
<sequence>EQGYDDENGEGVGNETYFGDEADEGDGELDLEDAGEDDPARQVGAAALNFGTLDHVPDRGAELGSEAASEGAGAKELAFTSFGAACHATRGGAVERALAGLRGETAGCAALVCVATQTLGSTRAPGQIIEEQGAAGAGADGET</sequence>
<proteinExistence type="predicted"/>
<gene>
    <name evidence="2" type="ORF">PCOR1329_LOCUS77557</name>
</gene>
<feature type="compositionally biased region" description="Acidic residues" evidence="1">
    <location>
        <begin position="18"/>
        <end position="37"/>
    </location>
</feature>
<evidence type="ECO:0000256" key="1">
    <source>
        <dbReference type="SAM" id="MobiDB-lite"/>
    </source>
</evidence>
<accession>A0ABN9XKH5</accession>
<evidence type="ECO:0000313" key="2">
    <source>
        <dbReference type="EMBL" id="CAK0900204.1"/>
    </source>
</evidence>
<dbReference type="Proteomes" id="UP001189429">
    <property type="component" value="Unassembled WGS sequence"/>
</dbReference>